<evidence type="ECO:0000313" key="2">
    <source>
        <dbReference type="EMBL" id="GJT55075.1"/>
    </source>
</evidence>
<proteinExistence type="predicted"/>
<dbReference type="Pfam" id="PF25597">
    <property type="entry name" value="SH3_retrovirus"/>
    <property type="match status" value="1"/>
</dbReference>
<name>A0ABQ5EVT4_9ASTR</name>
<feature type="domain" description="Retroviral polymerase SH3-like" evidence="1">
    <location>
        <begin position="52"/>
        <end position="109"/>
    </location>
</feature>
<organism evidence="2 3">
    <name type="scientific">Tanacetum coccineum</name>
    <dbReference type="NCBI Taxonomy" id="301880"/>
    <lineage>
        <taxon>Eukaryota</taxon>
        <taxon>Viridiplantae</taxon>
        <taxon>Streptophyta</taxon>
        <taxon>Embryophyta</taxon>
        <taxon>Tracheophyta</taxon>
        <taxon>Spermatophyta</taxon>
        <taxon>Magnoliopsida</taxon>
        <taxon>eudicotyledons</taxon>
        <taxon>Gunneridae</taxon>
        <taxon>Pentapetalae</taxon>
        <taxon>asterids</taxon>
        <taxon>campanulids</taxon>
        <taxon>Asterales</taxon>
        <taxon>Asteraceae</taxon>
        <taxon>Asteroideae</taxon>
        <taxon>Anthemideae</taxon>
        <taxon>Anthemidinae</taxon>
        <taxon>Tanacetum</taxon>
    </lineage>
</organism>
<evidence type="ECO:0000259" key="1">
    <source>
        <dbReference type="Pfam" id="PF25597"/>
    </source>
</evidence>
<sequence>LTGSYIDDLEVTAAKVRVTAVMHNLVLLINFDETYAKDRKPELKYLYIFGALCYPTNDFEDLGKLQLKADIRILISYSPSKKAYQIYNKRTRQIMEKMNVQFDELTHMASEQHCSGPDIHGLTSGHISSGLMLN</sequence>
<evidence type="ECO:0000313" key="3">
    <source>
        <dbReference type="Proteomes" id="UP001151760"/>
    </source>
</evidence>
<dbReference type="EMBL" id="BQNB010016727">
    <property type="protein sequence ID" value="GJT55075.1"/>
    <property type="molecule type" value="Genomic_DNA"/>
</dbReference>
<feature type="non-terminal residue" evidence="2">
    <location>
        <position position="1"/>
    </location>
</feature>
<protein>
    <recommendedName>
        <fullName evidence="1">Retroviral polymerase SH3-like domain-containing protein</fullName>
    </recommendedName>
</protein>
<dbReference type="Proteomes" id="UP001151760">
    <property type="component" value="Unassembled WGS sequence"/>
</dbReference>
<dbReference type="InterPro" id="IPR057670">
    <property type="entry name" value="SH3_retrovirus"/>
</dbReference>
<comment type="caution">
    <text evidence="2">The sequence shown here is derived from an EMBL/GenBank/DDBJ whole genome shotgun (WGS) entry which is preliminary data.</text>
</comment>
<accession>A0ABQ5EVT4</accession>
<reference evidence="2" key="2">
    <citation type="submission" date="2022-01" db="EMBL/GenBank/DDBJ databases">
        <authorList>
            <person name="Yamashiro T."/>
            <person name="Shiraishi A."/>
            <person name="Satake H."/>
            <person name="Nakayama K."/>
        </authorList>
    </citation>
    <scope>NUCLEOTIDE SEQUENCE</scope>
</reference>
<keyword evidence="3" id="KW-1185">Reference proteome</keyword>
<reference evidence="2" key="1">
    <citation type="journal article" date="2022" name="Int. J. Mol. Sci.">
        <title>Draft Genome of Tanacetum Coccineum: Genomic Comparison of Closely Related Tanacetum-Family Plants.</title>
        <authorList>
            <person name="Yamashiro T."/>
            <person name="Shiraishi A."/>
            <person name="Nakayama K."/>
            <person name="Satake H."/>
        </authorList>
    </citation>
    <scope>NUCLEOTIDE SEQUENCE</scope>
</reference>
<gene>
    <name evidence="2" type="ORF">Tco_0990129</name>
</gene>